<keyword evidence="4 9" id="KW-0808">Transferase</keyword>
<feature type="domain" description="Aminotransferase class V" evidence="8">
    <location>
        <begin position="40"/>
        <end position="286"/>
    </location>
</feature>
<comment type="caution">
    <text evidence="9">The sequence shown here is derived from an EMBL/GenBank/DDBJ whole genome shotgun (WGS) entry which is preliminary data.</text>
</comment>
<evidence type="ECO:0000259" key="8">
    <source>
        <dbReference type="Pfam" id="PF00266"/>
    </source>
</evidence>
<dbReference type="EMBL" id="PJZH01000018">
    <property type="protein sequence ID" value="PLR32467.1"/>
    <property type="molecule type" value="Genomic_DNA"/>
</dbReference>
<keyword evidence="10" id="KW-1185">Reference proteome</keyword>
<gene>
    <name evidence="9" type="ORF">CYR32_15465</name>
</gene>
<dbReference type="SUPFAM" id="SSF53383">
    <property type="entry name" value="PLP-dependent transferases"/>
    <property type="match status" value="1"/>
</dbReference>
<accession>A0A2N5DY93</accession>
<dbReference type="InterPro" id="IPR000192">
    <property type="entry name" value="Aminotrans_V_dom"/>
</dbReference>
<evidence type="ECO:0000256" key="5">
    <source>
        <dbReference type="ARBA" id="ARBA00022898"/>
    </source>
</evidence>
<sequence length="380" mass="39268">MADPCWFPLLSLPPYPAERFAPLADRLAALLMTHNDLLLIQGEAMLALESVAVGLSRPGMHILNVVTSPYGLYFSQWLRRGGAQVHDAKASSGYPITLDAFDQALAAMPALDAVVLAHGEAASGIVNPLGEIAARVRQRGALLVVDAVASVGGHTLDVDGLGIDVAVIDPQKALGGPAGVSAISVSARAWPRLVTPAGYAQSCLSLAELKRQWLDRGRGALPGTPSAPDFWALESALDRLEQEGHIHLINRHLKAAQATRAGLRALGVVPWISDDACASSLVTAAPVPEKVDADALLADALSLGAALSPGVGPIARQLVRLHHTGAQAAFPAVLANVVAYGAALARNGHPADVAAAAAVITHHYLPLPGPPGDAHAEPTL</sequence>
<dbReference type="RefSeq" id="WP_101825998.1">
    <property type="nucleotide sequence ID" value="NZ_PJZH01000018.1"/>
</dbReference>
<dbReference type="AlphaFoldDB" id="A0A2N5DY93"/>
<proteinExistence type="inferred from homology"/>
<evidence type="ECO:0000256" key="3">
    <source>
        <dbReference type="ARBA" id="ARBA00022576"/>
    </source>
</evidence>
<keyword evidence="3 9" id="KW-0032">Aminotransferase</keyword>
<dbReference type="Proteomes" id="UP000234503">
    <property type="component" value="Unassembled WGS sequence"/>
</dbReference>
<dbReference type="Gene3D" id="3.40.640.10">
    <property type="entry name" value="Type I PLP-dependent aspartate aminotransferase-like (Major domain)"/>
    <property type="match status" value="1"/>
</dbReference>
<dbReference type="GO" id="GO:0004760">
    <property type="term" value="F:L-serine-pyruvate transaminase activity"/>
    <property type="evidence" value="ECO:0007669"/>
    <property type="project" value="TreeGrafter"/>
</dbReference>
<evidence type="ECO:0000313" key="9">
    <source>
        <dbReference type="EMBL" id="PLR32467.1"/>
    </source>
</evidence>
<name>A0A2N5DY93_9GAMM</name>
<dbReference type="Gene3D" id="3.90.1150.10">
    <property type="entry name" value="Aspartate Aminotransferase, domain 1"/>
    <property type="match status" value="1"/>
</dbReference>
<reference evidence="9 10" key="1">
    <citation type="submission" date="2017-12" db="EMBL/GenBank/DDBJ databases">
        <title>Characterization of six clinical isolates of Enterochimera gen. nov., a novel genus of the Yersiniaciae family and the three species Enterochimera arupensis sp. nov., Enterochimera coloradensis sp. nov, and Enterochimera californica sp. nov.</title>
        <authorList>
            <person name="Rossi A."/>
            <person name="Fisher M."/>
        </authorList>
    </citation>
    <scope>NUCLEOTIDE SEQUENCE [LARGE SCALE GENOMIC DNA]</scope>
    <source>
        <strain evidence="10">2016-Iso4</strain>
    </source>
</reference>
<evidence type="ECO:0000256" key="6">
    <source>
        <dbReference type="PIRSR" id="PIRSR000524-1"/>
    </source>
</evidence>
<dbReference type="InterPro" id="IPR024169">
    <property type="entry name" value="SP_NH2Trfase/AEP_transaminase"/>
</dbReference>
<evidence type="ECO:0000256" key="2">
    <source>
        <dbReference type="ARBA" id="ARBA00009236"/>
    </source>
</evidence>
<dbReference type="Pfam" id="PF00266">
    <property type="entry name" value="Aminotran_5"/>
    <property type="match status" value="1"/>
</dbReference>
<dbReference type="GO" id="GO:0008453">
    <property type="term" value="F:alanine-glyoxylate transaminase activity"/>
    <property type="evidence" value="ECO:0007669"/>
    <property type="project" value="TreeGrafter"/>
</dbReference>
<feature type="modified residue" description="N6-(pyridoxal phosphate)lysine" evidence="7">
    <location>
        <position position="172"/>
    </location>
</feature>
<dbReference type="InterPro" id="IPR015421">
    <property type="entry name" value="PyrdxlP-dep_Trfase_major"/>
</dbReference>
<comment type="similarity">
    <text evidence="2">Belongs to the class-V pyridoxal-phosphate-dependent aminotransferase family.</text>
</comment>
<evidence type="ECO:0000256" key="4">
    <source>
        <dbReference type="ARBA" id="ARBA00022679"/>
    </source>
</evidence>
<evidence type="ECO:0000256" key="1">
    <source>
        <dbReference type="ARBA" id="ARBA00001933"/>
    </source>
</evidence>
<dbReference type="OrthoDB" id="9766472at2"/>
<comment type="cofactor">
    <cofactor evidence="1 7">
        <name>pyridoxal 5'-phosphate</name>
        <dbReference type="ChEBI" id="CHEBI:597326"/>
    </cofactor>
</comment>
<dbReference type="GO" id="GO:0019265">
    <property type="term" value="P:glycine biosynthetic process, by transamination of glyoxylate"/>
    <property type="evidence" value="ECO:0007669"/>
    <property type="project" value="TreeGrafter"/>
</dbReference>
<dbReference type="InterPro" id="IPR015422">
    <property type="entry name" value="PyrdxlP-dep_Trfase_small"/>
</dbReference>
<dbReference type="PIRSF" id="PIRSF000524">
    <property type="entry name" value="SPT"/>
    <property type="match status" value="1"/>
</dbReference>
<dbReference type="PANTHER" id="PTHR21152">
    <property type="entry name" value="AMINOTRANSFERASE CLASS V"/>
    <property type="match status" value="1"/>
</dbReference>
<dbReference type="InterPro" id="IPR015424">
    <property type="entry name" value="PyrdxlP-dep_Trfase"/>
</dbReference>
<organism evidence="9 10">
    <name type="scientific">Chimaeribacter coloradensis</name>
    <dbReference type="NCBI Taxonomy" id="2060068"/>
    <lineage>
        <taxon>Bacteria</taxon>
        <taxon>Pseudomonadati</taxon>
        <taxon>Pseudomonadota</taxon>
        <taxon>Gammaproteobacteria</taxon>
        <taxon>Enterobacterales</taxon>
        <taxon>Yersiniaceae</taxon>
        <taxon>Chimaeribacter</taxon>
    </lineage>
</organism>
<dbReference type="PANTHER" id="PTHR21152:SF24">
    <property type="entry name" value="ALANINE--GLYOXYLATE AMINOTRANSFERASE 1"/>
    <property type="match status" value="1"/>
</dbReference>
<evidence type="ECO:0000256" key="7">
    <source>
        <dbReference type="PIRSR" id="PIRSR000524-50"/>
    </source>
</evidence>
<feature type="binding site" evidence="6">
    <location>
        <position position="320"/>
    </location>
    <ligand>
        <name>substrate</name>
    </ligand>
</feature>
<protein>
    <submittedName>
        <fullName evidence="9">Aspartate aminotransferase</fullName>
    </submittedName>
</protein>
<evidence type="ECO:0000313" key="10">
    <source>
        <dbReference type="Proteomes" id="UP000234503"/>
    </source>
</evidence>
<keyword evidence="5 7" id="KW-0663">Pyridoxal phosphate</keyword>